<evidence type="ECO:0000313" key="2">
    <source>
        <dbReference type="EMBL" id="MPD01336.1"/>
    </source>
</evidence>
<reference evidence="2 3" key="1">
    <citation type="submission" date="2019-05" db="EMBL/GenBank/DDBJ databases">
        <title>Another draft genome of Portunus trituberculatus and its Hox gene families provides insights of decapod evolution.</title>
        <authorList>
            <person name="Jeong J.-H."/>
            <person name="Song I."/>
            <person name="Kim S."/>
            <person name="Choi T."/>
            <person name="Kim D."/>
            <person name="Ryu S."/>
            <person name="Kim W."/>
        </authorList>
    </citation>
    <scope>NUCLEOTIDE SEQUENCE [LARGE SCALE GENOMIC DNA]</scope>
    <source>
        <tissue evidence="2">Muscle</tissue>
    </source>
</reference>
<evidence type="ECO:0000256" key="1">
    <source>
        <dbReference type="SAM" id="Phobius"/>
    </source>
</evidence>
<name>A0A5B7K348_PORTR</name>
<comment type="caution">
    <text evidence="2">The sequence shown here is derived from an EMBL/GenBank/DDBJ whole genome shotgun (WGS) entry which is preliminary data.</text>
</comment>
<sequence length="99" mass="10126">MSEVVVVMMVMMGMMGMVVEMVVAAVLEWRMDWNCCCDGNGGVKGGCVDGGGAGCGRKEWERVVVGSVGVGGGNDAVSNGGGGGVMKEDIPQCIFSDDN</sequence>
<feature type="transmembrane region" description="Helical" evidence="1">
    <location>
        <begin position="6"/>
        <end position="27"/>
    </location>
</feature>
<organism evidence="2 3">
    <name type="scientific">Portunus trituberculatus</name>
    <name type="common">Swimming crab</name>
    <name type="synonym">Neptunus trituberculatus</name>
    <dbReference type="NCBI Taxonomy" id="210409"/>
    <lineage>
        <taxon>Eukaryota</taxon>
        <taxon>Metazoa</taxon>
        <taxon>Ecdysozoa</taxon>
        <taxon>Arthropoda</taxon>
        <taxon>Crustacea</taxon>
        <taxon>Multicrustacea</taxon>
        <taxon>Malacostraca</taxon>
        <taxon>Eumalacostraca</taxon>
        <taxon>Eucarida</taxon>
        <taxon>Decapoda</taxon>
        <taxon>Pleocyemata</taxon>
        <taxon>Brachyura</taxon>
        <taxon>Eubrachyura</taxon>
        <taxon>Portunoidea</taxon>
        <taxon>Portunidae</taxon>
        <taxon>Portuninae</taxon>
        <taxon>Portunus</taxon>
    </lineage>
</organism>
<protein>
    <submittedName>
        <fullName evidence="2">Uncharacterized protein</fullName>
    </submittedName>
</protein>
<dbReference type="Proteomes" id="UP000324222">
    <property type="component" value="Unassembled WGS sequence"/>
</dbReference>
<keyword evidence="1" id="KW-1133">Transmembrane helix</keyword>
<proteinExistence type="predicted"/>
<keyword evidence="3" id="KW-1185">Reference proteome</keyword>
<gene>
    <name evidence="2" type="ORF">E2C01_096857</name>
</gene>
<keyword evidence="1" id="KW-0472">Membrane</keyword>
<dbReference type="AlphaFoldDB" id="A0A5B7K348"/>
<evidence type="ECO:0000313" key="3">
    <source>
        <dbReference type="Proteomes" id="UP000324222"/>
    </source>
</evidence>
<keyword evidence="1" id="KW-0812">Transmembrane</keyword>
<dbReference type="EMBL" id="VSRR010126697">
    <property type="protein sequence ID" value="MPD01336.1"/>
    <property type="molecule type" value="Genomic_DNA"/>
</dbReference>
<accession>A0A5B7K348</accession>